<dbReference type="STRING" id="765915.A0A1Y2I1X8"/>
<evidence type="ECO:0000256" key="1">
    <source>
        <dbReference type="SAM" id="MobiDB-lite"/>
    </source>
</evidence>
<evidence type="ECO:0000313" key="4">
    <source>
        <dbReference type="Proteomes" id="UP000193411"/>
    </source>
</evidence>
<keyword evidence="2" id="KW-0812">Transmembrane</keyword>
<feature type="compositionally biased region" description="Basic residues" evidence="1">
    <location>
        <begin position="278"/>
        <end position="288"/>
    </location>
</feature>
<organism evidence="3 4">
    <name type="scientific">Catenaria anguillulae PL171</name>
    <dbReference type="NCBI Taxonomy" id="765915"/>
    <lineage>
        <taxon>Eukaryota</taxon>
        <taxon>Fungi</taxon>
        <taxon>Fungi incertae sedis</taxon>
        <taxon>Blastocladiomycota</taxon>
        <taxon>Blastocladiomycetes</taxon>
        <taxon>Blastocladiales</taxon>
        <taxon>Catenariaceae</taxon>
        <taxon>Catenaria</taxon>
    </lineage>
</organism>
<keyword evidence="4" id="KW-1185">Reference proteome</keyword>
<gene>
    <name evidence="3" type="ORF">BCR44DRAFT_1510182</name>
</gene>
<feature type="transmembrane region" description="Helical" evidence="2">
    <location>
        <begin position="134"/>
        <end position="157"/>
    </location>
</feature>
<feature type="transmembrane region" description="Helical" evidence="2">
    <location>
        <begin position="38"/>
        <end position="62"/>
    </location>
</feature>
<accession>A0A1Y2I1X8</accession>
<proteinExistence type="predicted"/>
<evidence type="ECO:0000256" key="2">
    <source>
        <dbReference type="SAM" id="Phobius"/>
    </source>
</evidence>
<comment type="caution">
    <text evidence="3">The sequence shown here is derived from an EMBL/GenBank/DDBJ whole genome shotgun (WGS) entry which is preliminary data.</text>
</comment>
<keyword evidence="2" id="KW-0472">Membrane</keyword>
<name>A0A1Y2I1X8_9FUNG</name>
<reference evidence="3 4" key="1">
    <citation type="submission" date="2016-07" db="EMBL/GenBank/DDBJ databases">
        <title>Pervasive Adenine N6-methylation of Active Genes in Fungi.</title>
        <authorList>
            <consortium name="DOE Joint Genome Institute"/>
            <person name="Mondo S.J."/>
            <person name="Dannebaum R.O."/>
            <person name="Kuo R.C."/>
            <person name="Labutti K."/>
            <person name="Haridas S."/>
            <person name="Kuo A."/>
            <person name="Salamov A."/>
            <person name="Ahrendt S.R."/>
            <person name="Lipzen A."/>
            <person name="Sullivan W."/>
            <person name="Andreopoulos W.B."/>
            <person name="Clum A."/>
            <person name="Lindquist E."/>
            <person name="Daum C."/>
            <person name="Ramamoorthy G.K."/>
            <person name="Gryganskyi A."/>
            <person name="Culley D."/>
            <person name="Magnuson J.K."/>
            <person name="James T.Y."/>
            <person name="O'Malley M.A."/>
            <person name="Stajich J.E."/>
            <person name="Spatafora J.W."/>
            <person name="Visel A."/>
            <person name="Grigoriev I.V."/>
        </authorList>
    </citation>
    <scope>NUCLEOTIDE SEQUENCE [LARGE SCALE GENOMIC DNA]</scope>
    <source>
        <strain evidence="3 4">PL171</strain>
    </source>
</reference>
<sequence length="288" mass="31570">MTSIGDLFGRSAYICITICRFYRLRIVAPLRRETARRIFLAASAVVAIVNLSAIIASFHVHIAEASASVAPRGQAPPEVITLRGRDRLISFIAFTTTTILSLCTDYLFVKVLIMAQVKAHGDIILPRSVKLEVLAPYIPAVVIAFSYTLCLQLSFFAPTLPSIQFITITIGKLIPTVDAIIFFRYSIVQTRTLLSSLISSAGASKSLESQQRTLATTTRSTNAMMSRIEPHGATPVDGAPAPWKPPFTTDRSFMADDRSAGQHHQPSNRSDAPQRSSSRTRHGGRAYY</sequence>
<dbReference type="AlphaFoldDB" id="A0A1Y2I1X8"/>
<keyword evidence="2" id="KW-1133">Transmembrane helix</keyword>
<protein>
    <submittedName>
        <fullName evidence="3">Uncharacterized protein</fullName>
    </submittedName>
</protein>
<evidence type="ECO:0000313" key="3">
    <source>
        <dbReference type="EMBL" id="ORZ39412.1"/>
    </source>
</evidence>
<feature type="transmembrane region" description="Helical" evidence="2">
    <location>
        <begin position="163"/>
        <end position="183"/>
    </location>
</feature>
<feature type="region of interest" description="Disordered" evidence="1">
    <location>
        <begin position="229"/>
        <end position="288"/>
    </location>
</feature>
<feature type="transmembrane region" description="Helical" evidence="2">
    <location>
        <begin position="88"/>
        <end position="113"/>
    </location>
</feature>
<dbReference type="EMBL" id="MCFL01000005">
    <property type="protein sequence ID" value="ORZ39412.1"/>
    <property type="molecule type" value="Genomic_DNA"/>
</dbReference>
<dbReference type="Proteomes" id="UP000193411">
    <property type="component" value="Unassembled WGS sequence"/>
</dbReference>
<feature type="compositionally biased region" description="Polar residues" evidence="1">
    <location>
        <begin position="262"/>
        <end position="277"/>
    </location>
</feature>